<dbReference type="InterPro" id="IPR050738">
    <property type="entry name" value="Sulfatase"/>
</dbReference>
<dbReference type="Proteomes" id="UP000515498">
    <property type="component" value="Chromosome"/>
</dbReference>
<keyword evidence="4" id="KW-0378">Hydrolase</keyword>
<dbReference type="Pfam" id="PF00884">
    <property type="entry name" value="Sulfatase"/>
    <property type="match status" value="1"/>
</dbReference>
<dbReference type="PROSITE" id="PS51257">
    <property type="entry name" value="PROKAR_LIPOPROTEIN"/>
    <property type="match status" value="1"/>
</dbReference>
<gene>
    <name evidence="4" type="ORF">HZU40_19000</name>
    <name evidence="5" type="ORF">SAMN02799620_02890</name>
</gene>
<evidence type="ECO:0000256" key="1">
    <source>
        <dbReference type="ARBA" id="ARBA00008779"/>
    </source>
</evidence>
<dbReference type="PANTHER" id="PTHR42693">
    <property type="entry name" value="ARYLSULFATASE FAMILY MEMBER"/>
    <property type="match status" value="1"/>
</dbReference>
<dbReference type="PANTHER" id="PTHR42693:SF33">
    <property type="entry name" value="ARYLSULFATASE"/>
    <property type="match status" value="1"/>
</dbReference>
<evidence type="ECO:0000256" key="2">
    <source>
        <dbReference type="SAM" id="SignalP"/>
    </source>
</evidence>
<dbReference type="PROSITE" id="PS51318">
    <property type="entry name" value="TAT"/>
    <property type="match status" value="1"/>
</dbReference>
<dbReference type="KEGG" id="mflu:HZU40_19000"/>
<evidence type="ECO:0000313" key="7">
    <source>
        <dbReference type="Proteomes" id="UP000515498"/>
    </source>
</evidence>
<feature type="domain" description="Sulfatase N-terminal" evidence="3">
    <location>
        <begin position="44"/>
        <end position="377"/>
    </location>
</feature>
<evidence type="ECO:0000313" key="4">
    <source>
        <dbReference type="EMBL" id="QNJ90366.1"/>
    </source>
</evidence>
<dbReference type="STRING" id="1502745.SAMN02799620_02890"/>
<dbReference type="AlphaFoldDB" id="A0A1G4WCJ4"/>
<dbReference type="Proteomes" id="UP000199707">
    <property type="component" value="Unassembled WGS sequence"/>
</dbReference>
<dbReference type="RefSeq" id="WP_170847251.1">
    <property type="nucleotide sequence ID" value="NZ_CP059894.1"/>
</dbReference>
<organism evidence="5 6">
    <name type="scientific">Mycolicibacterium fluoranthenivorans</name>
    <dbReference type="NCBI Taxonomy" id="258505"/>
    <lineage>
        <taxon>Bacteria</taxon>
        <taxon>Bacillati</taxon>
        <taxon>Actinomycetota</taxon>
        <taxon>Actinomycetes</taxon>
        <taxon>Mycobacteriales</taxon>
        <taxon>Mycobacteriaceae</taxon>
        <taxon>Mycolicibacterium</taxon>
    </lineage>
</organism>
<feature type="chain" id="PRO_5038294978" evidence="2">
    <location>
        <begin position="26"/>
        <end position="533"/>
    </location>
</feature>
<reference evidence="6" key="1">
    <citation type="submission" date="2016-10" db="EMBL/GenBank/DDBJ databases">
        <authorList>
            <person name="Varghese N."/>
            <person name="Submissions S."/>
        </authorList>
    </citation>
    <scope>NUCLEOTIDE SEQUENCE [LARGE SCALE GENOMIC DNA]</scope>
    <source>
        <strain evidence="6">UNC267MFSha1.1M11</strain>
    </source>
</reference>
<comment type="similarity">
    <text evidence="1">Belongs to the sulfatase family.</text>
</comment>
<evidence type="ECO:0000259" key="3">
    <source>
        <dbReference type="Pfam" id="PF00884"/>
    </source>
</evidence>
<proteinExistence type="inferred from homology"/>
<dbReference type="EMBL" id="FMUB01000005">
    <property type="protein sequence ID" value="SCX20378.1"/>
    <property type="molecule type" value="Genomic_DNA"/>
</dbReference>
<evidence type="ECO:0000313" key="5">
    <source>
        <dbReference type="EMBL" id="SCX20378.1"/>
    </source>
</evidence>
<dbReference type="GO" id="GO:0016740">
    <property type="term" value="F:transferase activity"/>
    <property type="evidence" value="ECO:0007669"/>
    <property type="project" value="UniProtKB-KW"/>
</dbReference>
<name>A0A1G4WCJ4_9MYCO</name>
<protein>
    <submittedName>
        <fullName evidence="5">Arylsulfatase A</fullName>
    </submittedName>
    <submittedName>
        <fullName evidence="4">Sulfatase-like hydrolase/transferase</fullName>
    </submittedName>
</protein>
<dbReference type="SUPFAM" id="SSF53649">
    <property type="entry name" value="Alkaline phosphatase-like"/>
    <property type="match status" value="1"/>
</dbReference>
<keyword evidence="4" id="KW-0808">Transferase</keyword>
<evidence type="ECO:0000313" key="6">
    <source>
        <dbReference type="Proteomes" id="UP000199707"/>
    </source>
</evidence>
<reference evidence="4 7" key="3">
    <citation type="submission" date="2020-07" db="EMBL/GenBank/DDBJ databases">
        <title>Draft genome sequence of four isobutane-metabolizing strains capable of cometabolically degrading diverse ether contaminants.</title>
        <authorList>
            <person name="Chen W."/>
            <person name="Faulkner N."/>
            <person name="Smith C."/>
            <person name="Hyman M."/>
        </authorList>
    </citation>
    <scope>NUCLEOTIDE SEQUENCE [LARGE SCALE GENOMIC DNA]</scope>
    <source>
        <strain evidence="4 7">2A</strain>
    </source>
</reference>
<dbReference type="GO" id="GO:0004065">
    <property type="term" value="F:arylsulfatase activity"/>
    <property type="evidence" value="ECO:0007669"/>
    <property type="project" value="TreeGrafter"/>
</dbReference>
<dbReference type="EMBL" id="CP059894">
    <property type="protein sequence ID" value="QNJ90366.1"/>
    <property type="molecule type" value="Genomic_DNA"/>
</dbReference>
<dbReference type="InterPro" id="IPR000917">
    <property type="entry name" value="Sulfatase_N"/>
</dbReference>
<accession>A0A1G4WCJ4</accession>
<dbReference type="InterPro" id="IPR017850">
    <property type="entry name" value="Alkaline_phosphatase_core_sf"/>
</dbReference>
<reference evidence="5" key="2">
    <citation type="submission" date="2016-10" db="EMBL/GenBank/DDBJ databases">
        <authorList>
            <person name="de Groot N.N."/>
        </authorList>
    </citation>
    <scope>NUCLEOTIDE SEQUENCE [LARGE SCALE GENOMIC DNA]</scope>
    <source>
        <strain evidence="5">UNC267MFSha1.1M11</strain>
    </source>
</reference>
<dbReference type="InterPro" id="IPR006311">
    <property type="entry name" value="TAT_signal"/>
</dbReference>
<feature type="signal peptide" evidence="2">
    <location>
        <begin position="1"/>
        <end position="25"/>
    </location>
</feature>
<dbReference type="Gene3D" id="3.40.720.10">
    <property type="entry name" value="Alkaline Phosphatase, subunit A"/>
    <property type="match status" value="1"/>
</dbReference>
<keyword evidence="2" id="KW-0732">Signal</keyword>
<sequence length="533" mass="58177">MRAFDRRRVLIGGAVAAASVSLGSAALTSCAPKPAVPQNSAARPNILVIVVDEMRSPMWFPAQDKLDVLLPNIARIRRAAVSFERHYTAANVCTAARGALVTGLYSHQTGCQLVGASTLSPKFPNWGSMLRELGYQAYWYGKWHLGRVPDRQPDALHAYGFEGGTFPSPDGKPGDGLAHDGQIADQFVSWFHDNAGKTPWCTTVSLVNPHDIMFWPKWEAPVPIPVEFSALPPNWETPDLMRERGKPRAQLNQIQAMQTSAGSMPYAGADVTEQWTRYLSLYLWLQQQVDVQIGKVLDALATRPDVDANTVVLFTADHGEYGGSHGMRAKGSGIYEEGIRIPLYVRDPSKRLTPDPGGSRTQLTSSVDVAPLLLTIATGGGQWRADNRYQHLAGRADMAEICRDGAAPGRHWIAHTTDEVGGNHGGDAAAHVVGVRTADAKAGLYSHWKTGSTQIDPAAEQEHEFYDYGSDDGRLEVTDQKRPDPKARELQDLILDSVIPQEINQPLPGYLKAAQDEGIGDLIEMTKKGSTLY</sequence>